<dbReference type="GO" id="GO:0000149">
    <property type="term" value="F:SNARE binding"/>
    <property type="evidence" value="ECO:0007669"/>
    <property type="project" value="TreeGrafter"/>
</dbReference>
<dbReference type="InterPro" id="IPR010989">
    <property type="entry name" value="SNARE"/>
</dbReference>
<keyword evidence="6" id="KW-0175">Coiled coil</keyword>
<dbReference type="Pfam" id="PF05739">
    <property type="entry name" value="SNARE"/>
    <property type="match status" value="1"/>
</dbReference>
<dbReference type="GO" id="GO:0005484">
    <property type="term" value="F:SNAP receptor activity"/>
    <property type="evidence" value="ECO:0007669"/>
    <property type="project" value="InterPro"/>
</dbReference>
<dbReference type="OMA" id="EHNHNVV"/>
<dbReference type="Proteomes" id="UP000007014">
    <property type="component" value="Chromosome 14"/>
</dbReference>
<keyword evidence="12" id="KW-1185">Reference proteome</keyword>
<dbReference type="OrthoDB" id="421009at2759"/>
<dbReference type="SUPFAM" id="SSF47661">
    <property type="entry name" value="t-snare proteins"/>
    <property type="match status" value="1"/>
</dbReference>
<dbReference type="GeneID" id="16995376"/>
<comment type="similarity">
    <text evidence="2">Belongs to the syntaxin family.</text>
</comment>
<dbReference type="EMBL" id="AP006496">
    <property type="protein sequence ID" value="BAM81251.1"/>
    <property type="molecule type" value="Genomic_DNA"/>
</dbReference>
<feature type="transmembrane region" description="Helical" evidence="9">
    <location>
        <begin position="342"/>
        <end position="360"/>
    </location>
</feature>
<feature type="region of interest" description="Disordered" evidence="8">
    <location>
        <begin position="26"/>
        <end position="48"/>
    </location>
</feature>
<dbReference type="PANTHER" id="PTHR19957">
    <property type="entry name" value="SYNTAXIN"/>
    <property type="match status" value="1"/>
</dbReference>
<dbReference type="InterPro" id="IPR006012">
    <property type="entry name" value="Syntaxin/epimorphin_CS"/>
</dbReference>
<gene>
    <name evidence="11" type="ORF">CYME_CMN143C</name>
</gene>
<dbReference type="PROSITE" id="PS50192">
    <property type="entry name" value="T_SNARE"/>
    <property type="match status" value="1"/>
</dbReference>
<dbReference type="RefSeq" id="XP_005537287.1">
    <property type="nucleotide sequence ID" value="XM_005537230.1"/>
</dbReference>
<feature type="compositionally biased region" description="Basic and acidic residues" evidence="8">
    <location>
        <begin position="143"/>
        <end position="153"/>
    </location>
</feature>
<keyword evidence="7 9" id="KW-0472">Membrane</keyword>
<evidence type="ECO:0000313" key="11">
    <source>
        <dbReference type="EMBL" id="BAM81251.1"/>
    </source>
</evidence>
<keyword evidence="3" id="KW-0813">Transport</keyword>
<dbReference type="PROSITE" id="PS00914">
    <property type="entry name" value="SYNTAXIN"/>
    <property type="match status" value="1"/>
</dbReference>
<dbReference type="Gene3D" id="1.20.58.70">
    <property type="match status" value="1"/>
</dbReference>
<feature type="compositionally biased region" description="Low complexity" evidence="8">
    <location>
        <begin position="26"/>
        <end position="44"/>
    </location>
</feature>
<proteinExistence type="inferred from homology"/>
<evidence type="ECO:0000256" key="1">
    <source>
        <dbReference type="ARBA" id="ARBA00004211"/>
    </source>
</evidence>
<dbReference type="PANTHER" id="PTHR19957:SF3">
    <property type="entry name" value="SYNTAXIN-5"/>
    <property type="match status" value="1"/>
</dbReference>
<organism evidence="11 12">
    <name type="scientific">Cyanidioschyzon merolae (strain NIES-3377 / 10D)</name>
    <name type="common">Unicellular red alga</name>
    <dbReference type="NCBI Taxonomy" id="280699"/>
    <lineage>
        <taxon>Eukaryota</taxon>
        <taxon>Rhodophyta</taxon>
        <taxon>Bangiophyceae</taxon>
        <taxon>Cyanidiales</taxon>
        <taxon>Cyanidiaceae</taxon>
        <taxon>Cyanidioschyzon</taxon>
    </lineage>
</organism>
<evidence type="ECO:0000256" key="2">
    <source>
        <dbReference type="ARBA" id="ARBA00009063"/>
    </source>
</evidence>
<reference evidence="11 12" key="1">
    <citation type="journal article" date="2004" name="Nature">
        <title>Genome sequence of the ultrasmall unicellular red alga Cyanidioschyzon merolae 10D.</title>
        <authorList>
            <person name="Matsuzaki M."/>
            <person name="Misumi O."/>
            <person name="Shin-i T."/>
            <person name="Maruyama S."/>
            <person name="Takahara M."/>
            <person name="Miyagishima S."/>
            <person name="Mori T."/>
            <person name="Nishida K."/>
            <person name="Yagisawa F."/>
            <person name="Nishida K."/>
            <person name="Yoshida Y."/>
            <person name="Nishimura Y."/>
            <person name="Nakao S."/>
            <person name="Kobayashi T."/>
            <person name="Momoyama Y."/>
            <person name="Higashiyama T."/>
            <person name="Minoda A."/>
            <person name="Sano M."/>
            <person name="Nomoto H."/>
            <person name="Oishi K."/>
            <person name="Hayashi H."/>
            <person name="Ohta F."/>
            <person name="Nishizaka S."/>
            <person name="Haga S."/>
            <person name="Miura S."/>
            <person name="Morishita T."/>
            <person name="Kabeya Y."/>
            <person name="Terasawa K."/>
            <person name="Suzuki Y."/>
            <person name="Ishii Y."/>
            <person name="Asakawa S."/>
            <person name="Takano H."/>
            <person name="Ohta N."/>
            <person name="Kuroiwa H."/>
            <person name="Tanaka K."/>
            <person name="Shimizu N."/>
            <person name="Sugano S."/>
            <person name="Sato N."/>
            <person name="Nozaki H."/>
            <person name="Ogasawara N."/>
            <person name="Kohara Y."/>
            <person name="Kuroiwa T."/>
        </authorList>
    </citation>
    <scope>NUCLEOTIDE SEQUENCE [LARGE SCALE GENOMIC DNA]</scope>
    <source>
        <strain evidence="11 12">10D</strain>
    </source>
</reference>
<protein>
    <submittedName>
        <fullName evidence="11">Similar to t-SNARE SED5</fullName>
    </submittedName>
</protein>
<evidence type="ECO:0000256" key="9">
    <source>
        <dbReference type="SAM" id="Phobius"/>
    </source>
</evidence>
<evidence type="ECO:0000256" key="5">
    <source>
        <dbReference type="ARBA" id="ARBA00022989"/>
    </source>
</evidence>
<dbReference type="GO" id="GO:0006886">
    <property type="term" value="P:intracellular protein transport"/>
    <property type="evidence" value="ECO:0007669"/>
    <property type="project" value="InterPro"/>
</dbReference>
<feature type="region of interest" description="Disordered" evidence="8">
    <location>
        <begin position="133"/>
        <end position="163"/>
    </location>
</feature>
<keyword evidence="5 9" id="KW-1133">Transmembrane helix</keyword>
<dbReference type="GO" id="GO:0048278">
    <property type="term" value="P:vesicle docking"/>
    <property type="evidence" value="ECO:0007669"/>
    <property type="project" value="TreeGrafter"/>
</dbReference>
<reference evidence="11 12" key="2">
    <citation type="journal article" date="2007" name="BMC Biol.">
        <title>A 100%-complete sequence reveals unusually simple genomic features in the hot-spring red alga Cyanidioschyzon merolae.</title>
        <authorList>
            <person name="Nozaki H."/>
            <person name="Takano H."/>
            <person name="Misumi O."/>
            <person name="Terasawa K."/>
            <person name="Matsuzaki M."/>
            <person name="Maruyama S."/>
            <person name="Nishida K."/>
            <person name="Yagisawa F."/>
            <person name="Yoshida Y."/>
            <person name="Fujiwara T."/>
            <person name="Takio S."/>
            <person name="Tamura K."/>
            <person name="Chung S.J."/>
            <person name="Nakamura S."/>
            <person name="Kuroiwa H."/>
            <person name="Tanaka K."/>
            <person name="Sato N."/>
            <person name="Kuroiwa T."/>
        </authorList>
    </citation>
    <scope>NUCLEOTIDE SEQUENCE [LARGE SCALE GENOMIC DNA]</scope>
    <source>
        <strain evidence="11 12">10D</strain>
    </source>
</reference>
<evidence type="ECO:0000256" key="4">
    <source>
        <dbReference type="ARBA" id="ARBA00022692"/>
    </source>
</evidence>
<evidence type="ECO:0000256" key="6">
    <source>
        <dbReference type="ARBA" id="ARBA00023054"/>
    </source>
</evidence>
<dbReference type="GO" id="GO:0006906">
    <property type="term" value="P:vesicle fusion"/>
    <property type="evidence" value="ECO:0007669"/>
    <property type="project" value="TreeGrafter"/>
</dbReference>
<dbReference type="STRING" id="280699.M1UTV1"/>
<evidence type="ECO:0000256" key="3">
    <source>
        <dbReference type="ARBA" id="ARBA00022448"/>
    </source>
</evidence>
<feature type="domain" description="T-SNARE coiled-coil homology" evidence="10">
    <location>
        <begin position="270"/>
        <end position="332"/>
    </location>
</feature>
<comment type="subcellular location">
    <subcellularLocation>
        <location evidence="1">Membrane</location>
        <topology evidence="1">Single-pass type IV membrane protein</topology>
    </subcellularLocation>
</comment>
<sequence length="361" mass="39997">MGFLALQDRTEELRSVARLFERDSAAGTSGATAAARPGDAGAAAPQTSLTPERTAELAVKHSPGWQRSNFAVCAAQIGGRIHETSAKLAQLTRLARQRSLFDDHSEEIDRLTSQIKSDIGYINHQLDELQQLARRTADPGSNGERRTGDKRTDATTTTTGSNALAQQHTRIIVDSLRARLLNATQTFQSVLQERSATLRVRPEHKAATQKLPSVSHSIFDLKPNELERGSSFLDLGSGSLGASQQQQQQQQLWYQPQEQQLVHAPPAASLRYYQQRTDAVQRVEATIVELGQIFHQLSRMVAEQGELVQRIDVNIEDSLAHVEGAHGQLLRYFESLRSNRGLILKLFGVLSLFIVLWVLIL</sequence>
<name>M1UTV1_CYAM1</name>
<dbReference type="AlphaFoldDB" id="M1UTV1"/>
<dbReference type="InterPro" id="IPR045242">
    <property type="entry name" value="Syntaxin"/>
</dbReference>
<evidence type="ECO:0000313" key="12">
    <source>
        <dbReference type="Proteomes" id="UP000007014"/>
    </source>
</evidence>
<accession>M1UTV1</accession>
<dbReference type="HOGENOM" id="CLU_044998_0_0_1"/>
<evidence type="ECO:0000256" key="7">
    <source>
        <dbReference type="ARBA" id="ARBA00023136"/>
    </source>
</evidence>
<dbReference type="KEGG" id="cme:CYME_CMN143C"/>
<dbReference type="GO" id="GO:0000139">
    <property type="term" value="C:Golgi membrane"/>
    <property type="evidence" value="ECO:0007669"/>
    <property type="project" value="TreeGrafter"/>
</dbReference>
<dbReference type="Gramene" id="CMN143CT">
    <property type="protein sequence ID" value="CMN143CT"/>
    <property type="gene ID" value="CMN143C"/>
</dbReference>
<dbReference type="InterPro" id="IPR000727">
    <property type="entry name" value="T_SNARE_dom"/>
</dbReference>
<dbReference type="GO" id="GO:0006888">
    <property type="term" value="P:endoplasmic reticulum to Golgi vesicle-mediated transport"/>
    <property type="evidence" value="ECO:0007669"/>
    <property type="project" value="TreeGrafter"/>
</dbReference>
<evidence type="ECO:0000259" key="10">
    <source>
        <dbReference type="PROSITE" id="PS50192"/>
    </source>
</evidence>
<dbReference type="eggNOG" id="KOG0812">
    <property type="taxonomic scope" value="Eukaryota"/>
</dbReference>
<evidence type="ECO:0000256" key="8">
    <source>
        <dbReference type="SAM" id="MobiDB-lite"/>
    </source>
</evidence>
<dbReference type="GO" id="GO:0031201">
    <property type="term" value="C:SNARE complex"/>
    <property type="evidence" value="ECO:0007669"/>
    <property type="project" value="TreeGrafter"/>
</dbReference>
<dbReference type="SMART" id="SM00397">
    <property type="entry name" value="t_SNARE"/>
    <property type="match status" value="1"/>
</dbReference>
<dbReference type="CDD" id="cd15844">
    <property type="entry name" value="SNARE_syntaxin5"/>
    <property type="match status" value="1"/>
</dbReference>
<keyword evidence="4 9" id="KW-0812">Transmembrane</keyword>